<organism evidence="1 2">
    <name type="scientific">Meloidogyne enterolobii</name>
    <name type="common">Root-knot nematode worm</name>
    <name type="synonym">Meloidogyne mayaguensis</name>
    <dbReference type="NCBI Taxonomy" id="390850"/>
    <lineage>
        <taxon>Eukaryota</taxon>
        <taxon>Metazoa</taxon>
        <taxon>Ecdysozoa</taxon>
        <taxon>Nematoda</taxon>
        <taxon>Chromadorea</taxon>
        <taxon>Rhabditida</taxon>
        <taxon>Tylenchina</taxon>
        <taxon>Tylenchomorpha</taxon>
        <taxon>Tylenchoidea</taxon>
        <taxon>Meloidogynidae</taxon>
        <taxon>Meloidogyninae</taxon>
        <taxon>Meloidogyne</taxon>
    </lineage>
</organism>
<dbReference type="Proteomes" id="UP000580250">
    <property type="component" value="Unassembled WGS sequence"/>
</dbReference>
<protein>
    <submittedName>
        <fullName evidence="1">Uncharacterized protein</fullName>
    </submittedName>
</protein>
<evidence type="ECO:0000313" key="2">
    <source>
        <dbReference type="Proteomes" id="UP000580250"/>
    </source>
</evidence>
<sequence>MPESFFEYLKDHLKIYPDLDRSIPEIEEAEKCEYIKMEGEYKCFYEIELIEDNYEINLKNKSGEMINLGNLEENCDEEGNCEKTFKNVKN</sequence>
<dbReference type="EMBL" id="CAJEWN010001076">
    <property type="protein sequence ID" value="CAD2194005.1"/>
    <property type="molecule type" value="Genomic_DNA"/>
</dbReference>
<dbReference type="AlphaFoldDB" id="A0A6V7X488"/>
<comment type="caution">
    <text evidence="1">The sequence shown here is derived from an EMBL/GenBank/DDBJ whole genome shotgun (WGS) entry which is preliminary data.</text>
</comment>
<proteinExistence type="predicted"/>
<accession>A0A6V7X488</accession>
<reference evidence="1 2" key="1">
    <citation type="submission" date="2020-08" db="EMBL/GenBank/DDBJ databases">
        <authorList>
            <person name="Koutsovoulos G."/>
            <person name="Danchin GJ E."/>
        </authorList>
    </citation>
    <scope>NUCLEOTIDE SEQUENCE [LARGE SCALE GENOMIC DNA]</scope>
</reference>
<gene>
    <name evidence="1" type="ORF">MENT_LOCUS46989</name>
</gene>
<evidence type="ECO:0000313" key="1">
    <source>
        <dbReference type="EMBL" id="CAD2194005.1"/>
    </source>
</evidence>
<name>A0A6V7X488_MELEN</name>